<protein>
    <submittedName>
        <fullName evidence="1">Uncharacterized protein</fullName>
    </submittedName>
</protein>
<sequence>MFEHVIKWPSPFYFLFTVADGRPLLAVGQGNGRHTPHHERAAEGKAIWCFGAMLNMAYLLACFTGPLCSAGEGRVSPWKRLAASTAPSPTKWIRGSRVHRPSGGVTAVPPGQPGHLISFMYTICKHVEPS</sequence>
<dbReference type="EMBL" id="CM023491">
    <property type="protein sequence ID" value="KAH6940690.1"/>
    <property type="molecule type" value="Genomic_DNA"/>
</dbReference>
<keyword evidence="2" id="KW-1185">Reference proteome</keyword>
<proteinExistence type="predicted"/>
<dbReference type="Proteomes" id="UP000821845">
    <property type="component" value="Chromosome 11"/>
</dbReference>
<organism evidence="1 2">
    <name type="scientific">Hyalomma asiaticum</name>
    <name type="common">Tick</name>
    <dbReference type="NCBI Taxonomy" id="266040"/>
    <lineage>
        <taxon>Eukaryota</taxon>
        <taxon>Metazoa</taxon>
        <taxon>Ecdysozoa</taxon>
        <taxon>Arthropoda</taxon>
        <taxon>Chelicerata</taxon>
        <taxon>Arachnida</taxon>
        <taxon>Acari</taxon>
        <taxon>Parasitiformes</taxon>
        <taxon>Ixodida</taxon>
        <taxon>Ixodoidea</taxon>
        <taxon>Ixodidae</taxon>
        <taxon>Hyalomminae</taxon>
        <taxon>Hyalomma</taxon>
    </lineage>
</organism>
<evidence type="ECO:0000313" key="2">
    <source>
        <dbReference type="Proteomes" id="UP000821845"/>
    </source>
</evidence>
<accession>A0ACB7T193</accession>
<reference evidence="1" key="1">
    <citation type="submission" date="2020-05" db="EMBL/GenBank/DDBJ databases">
        <title>Large-scale comparative analyses of tick genomes elucidate their genetic diversity and vector capacities.</title>
        <authorList>
            <person name="Jia N."/>
            <person name="Wang J."/>
            <person name="Shi W."/>
            <person name="Du L."/>
            <person name="Sun Y."/>
            <person name="Zhan W."/>
            <person name="Jiang J."/>
            <person name="Wang Q."/>
            <person name="Zhang B."/>
            <person name="Ji P."/>
            <person name="Sakyi L.B."/>
            <person name="Cui X."/>
            <person name="Yuan T."/>
            <person name="Jiang B."/>
            <person name="Yang W."/>
            <person name="Lam T.T.-Y."/>
            <person name="Chang Q."/>
            <person name="Ding S."/>
            <person name="Wang X."/>
            <person name="Zhu J."/>
            <person name="Ruan X."/>
            <person name="Zhao L."/>
            <person name="Wei J."/>
            <person name="Que T."/>
            <person name="Du C."/>
            <person name="Cheng J."/>
            <person name="Dai P."/>
            <person name="Han X."/>
            <person name="Huang E."/>
            <person name="Gao Y."/>
            <person name="Liu J."/>
            <person name="Shao H."/>
            <person name="Ye R."/>
            <person name="Li L."/>
            <person name="Wei W."/>
            <person name="Wang X."/>
            <person name="Wang C."/>
            <person name="Yang T."/>
            <person name="Huo Q."/>
            <person name="Li W."/>
            <person name="Guo W."/>
            <person name="Chen H."/>
            <person name="Zhou L."/>
            <person name="Ni X."/>
            <person name="Tian J."/>
            <person name="Zhou Y."/>
            <person name="Sheng Y."/>
            <person name="Liu T."/>
            <person name="Pan Y."/>
            <person name="Xia L."/>
            <person name="Li J."/>
            <person name="Zhao F."/>
            <person name="Cao W."/>
        </authorList>
    </citation>
    <scope>NUCLEOTIDE SEQUENCE</scope>
    <source>
        <strain evidence="1">Hyas-2018</strain>
    </source>
</reference>
<name>A0ACB7T193_HYAAI</name>
<gene>
    <name evidence="1" type="ORF">HPB50_005084</name>
</gene>
<comment type="caution">
    <text evidence="1">The sequence shown here is derived from an EMBL/GenBank/DDBJ whole genome shotgun (WGS) entry which is preliminary data.</text>
</comment>
<evidence type="ECO:0000313" key="1">
    <source>
        <dbReference type="EMBL" id="KAH6940690.1"/>
    </source>
</evidence>